<reference evidence="6" key="3">
    <citation type="submission" date="2025-09" db="UniProtKB">
        <authorList>
            <consortium name="Ensembl"/>
        </authorList>
    </citation>
    <scope>IDENTIFICATION</scope>
</reference>
<dbReference type="GO" id="GO:0005783">
    <property type="term" value="C:endoplasmic reticulum"/>
    <property type="evidence" value="ECO:0007669"/>
    <property type="project" value="TreeGrafter"/>
</dbReference>
<dbReference type="AlphaFoldDB" id="A0A8C7PGQ5"/>
<feature type="transmembrane region" description="Helical" evidence="5">
    <location>
        <begin position="93"/>
        <end position="119"/>
    </location>
</feature>
<proteinExistence type="inferred from homology"/>
<evidence type="ECO:0000256" key="5">
    <source>
        <dbReference type="RuleBase" id="RU004379"/>
    </source>
</evidence>
<keyword evidence="3 5" id="KW-1133">Transmembrane helix</keyword>
<evidence type="ECO:0000313" key="7">
    <source>
        <dbReference type="Proteomes" id="UP000694395"/>
    </source>
</evidence>
<sequence length="252" mass="28357">MSKSDFPIAYEGVLHGPRHGNYPQPRPGYGLPSSAQYPGQAGYHLGYPPSRRPYSIPLGNAHLQPRFWMEYDEFAYSTAWESTSIRDAFIRKVYILAAQLIVTVSIVAVNICGSVKNVFYYDTKAVFLTDGITTIVCIIVTIFCIQTKVHVVKTLNLHTSGHVVYLINVGLYIQYRRSCVLFHSQVPRLHMLYAAIGAVVYTLVSSLKTLTFRHPRGVFFGALSLYVDIVQIFIFLLQLVGASTEQRQEDDV</sequence>
<keyword evidence="2 5" id="KW-0812">Transmembrane</keyword>
<keyword evidence="4 5" id="KW-0472">Membrane</keyword>
<feature type="transmembrane region" description="Helical" evidence="5">
    <location>
        <begin position="157"/>
        <end position="175"/>
    </location>
</feature>
<feature type="transmembrane region" description="Helical" evidence="5">
    <location>
        <begin position="190"/>
        <end position="207"/>
    </location>
</feature>
<dbReference type="PANTHER" id="PTHR23291">
    <property type="entry name" value="BAX INHIBITOR-RELATED"/>
    <property type="match status" value="1"/>
</dbReference>
<dbReference type="Proteomes" id="UP000694395">
    <property type="component" value="Chromosome 22"/>
</dbReference>
<evidence type="ECO:0000256" key="2">
    <source>
        <dbReference type="ARBA" id="ARBA00022692"/>
    </source>
</evidence>
<comment type="subcellular location">
    <subcellularLocation>
        <location evidence="1">Membrane</location>
        <topology evidence="1">Multi-pass membrane protein</topology>
    </subcellularLocation>
</comment>
<keyword evidence="7" id="KW-1185">Reference proteome</keyword>
<reference evidence="6" key="1">
    <citation type="submission" date="2020-07" db="EMBL/GenBank/DDBJ databases">
        <title>A long reads based de novo assembly of the rainbow trout Arlee double haploid line genome.</title>
        <authorList>
            <person name="Gao G."/>
            <person name="Palti Y."/>
        </authorList>
    </citation>
    <scope>NUCLEOTIDE SEQUENCE [LARGE SCALE GENOMIC DNA]</scope>
</reference>
<organism evidence="6 7">
    <name type="scientific">Oncorhynchus mykiss</name>
    <name type="common">Rainbow trout</name>
    <name type="synonym">Salmo gairdneri</name>
    <dbReference type="NCBI Taxonomy" id="8022"/>
    <lineage>
        <taxon>Eukaryota</taxon>
        <taxon>Metazoa</taxon>
        <taxon>Chordata</taxon>
        <taxon>Craniata</taxon>
        <taxon>Vertebrata</taxon>
        <taxon>Euteleostomi</taxon>
        <taxon>Actinopterygii</taxon>
        <taxon>Neopterygii</taxon>
        <taxon>Teleostei</taxon>
        <taxon>Protacanthopterygii</taxon>
        <taxon>Salmoniformes</taxon>
        <taxon>Salmonidae</taxon>
        <taxon>Salmoninae</taxon>
        <taxon>Oncorhynchus</taxon>
    </lineage>
</organism>
<dbReference type="Ensembl" id="ENSOMYT00000024966.2">
    <property type="protein sequence ID" value="ENSOMYP00000022786.2"/>
    <property type="gene ID" value="ENSOMYG00000010874.2"/>
</dbReference>
<dbReference type="GO" id="GO:0016020">
    <property type="term" value="C:membrane"/>
    <property type="evidence" value="ECO:0007669"/>
    <property type="project" value="UniProtKB-SubCell"/>
</dbReference>
<evidence type="ECO:0000256" key="3">
    <source>
        <dbReference type="ARBA" id="ARBA00022989"/>
    </source>
</evidence>
<dbReference type="PANTHER" id="PTHR23291:SF35">
    <property type="entry name" value="PROTEIN LIFEGUARD 3"/>
    <property type="match status" value="1"/>
</dbReference>
<dbReference type="InterPro" id="IPR006214">
    <property type="entry name" value="Bax_inhibitor_1-related"/>
</dbReference>
<feature type="transmembrane region" description="Helical" evidence="5">
    <location>
        <begin position="219"/>
        <end position="240"/>
    </location>
</feature>
<protein>
    <submittedName>
        <fullName evidence="6">Uncharacterized protein</fullName>
    </submittedName>
</protein>
<evidence type="ECO:0000313" key="6">
    <source>
        <dbReference type="Ensembl" id="ENSOMYP00000022786.2"/>
    </source>
</evidence>
<accession>A0A8C7PGQ5</accession>
<feature type="transmembrane region" description="Helical" evidence="5">
    <location>
        <begin position="125"/>
        <end position="145"/>
    </location>
</feature>
<reference evidence="6" key="2">
    <citation type="submission" date="2025-08" db="UniProtKB">
        <authorList>
            <consortium name="Ensembl"/>
        </authorList>
    </citation>
    <scope>IDENTIFICATION</scope>
</reference>
<name>A0A8C7PGQ5_ONCMY</name>
<dbReference type="GeneTree" id="ENSGT00940000172561"/>
<evidence type="ECO:0000256" key="4">
    <source>
        <dbReference type="ARBA" id="ARBA00023136"/>
    </source>
</evidence>
<comment type="similarity">
    <text evidence="5">Belongs to the BI1 family.</text>
</comment>
<dbReference type="GO" id="GO:0005794">
    <property type="term" value="C:Golgi apparatus"/>
    <property type="evidence" value="ECO:0007669"/>
    <property type="project" value="TreeGrafter"/>
</dbReference>
<evidence type="ECO:0000256" key="1">
    <source>
        <dbReference type="ARBA" id="ARBA00004141"/>
    </source>
</evidence>
<dbReference type="GO" id="GO:2001234">
    <property type="term" value="P:negative regulation of apoptotic signaling pathway"/>
    <property type="evidence" value="ECO:0007669"/>
    <property type="project" value="TreeGrafter"/>
</dbReference>